<evidence type="ECO:0000259" key="15">
    <source>
        <dbReference type="Pfam" id="PF15024"/>
    </source>
</evidence>
<keyword evidence="8" id="KW-0735">Signal-anchor</keyword>
<evidence type="ECO:0000256" key="12">
    <source>
        <dbReference type="ARBA" id="ARBA00023180"/>
    </source>
</evidence>
<comment type="subcellular location">
    <subcellularLocation>
        <location evidence="1">Golgi apparatus membrane</location>
        <topology evidence="1">Single-pass type II membrane protein</topology>
    </subcellularLocation>
</comment>
<evidence type="ECO:0000256" key="5">
    <source>
        <dbReference type="ARBA" id="ARBA00022676"/>
    </source>
</evidence>
<evidence type="ECO:0000256" key="10">
    <source>
        <dbReference type="ARBA" id="ARBA00023034"/>
    </source>
</evidence>
<evidence type="ECO:0000256" key="6">
    <source>
        <dbReference type="ARBA" id="ARBA00022679"/>
    </source>
</evidence>
<evidence type="ECO:0000256" key="14">
    <source>
        <dbReference type="SAM" id="Phobius"/>
    </source>
</evidence>
<feature type="transmembrane region" description="Helical" evidence="14">
    <location>
        <begin position="42"/>
        <end position="62"/>
    </location>
</feature>
<comment type="pathway">
    <text evidence="2">Protein modification; protein glycosylation.</text>
</comment>
<dbReference type="UniPathway" id="UPA00378"/>
<organism evidence="16 17">
    <name type="scientific">Heliocybe sulcata</name>
    <dbReference type="NCBI Taxonomy" id="5364"/>
    <lineage>
        <taxon>Eukaryota</taxon>
        <taxon>Fungi</taxon>
        <taxon>Dikarya</taxon>
        <taxon>Basidiomycota</taxon>
        <taxon>Agaricomycotina</taxon>
        <taxon>Agaricomycetes</taxon>
        <taxon>Gloeophyllales</taxon>
        <taxon>Gloeophyllaceae</taxon>
        <taxon>Heliocybe</taxon>
    </lineage>
</organism>
<feature type="domain" description="Glycosyltransferase family 18 catalytic" evidence="15">
    <location>
        <begin position="239"/>
        <end position="448"/>
    </location>
</feature>
<dbReference type="OrthoDB" id="2113294at2759"/>
<dbReference type="GO" id="GO:0006487">
    <property type="term" value="P:protein N-linked glycosylation"/>
    <property type="evidence" value="ECO:0007669"/>
    <property type="project" value="TreeGrafter"/>
</dbReference>
<comment type="catalytic activity">
    <reaction evidence="13">
        <text>N(4)-{beta-D-GlcNAc-(1-&gt;2)-[beta-D-GlcNAc-(1-&gt;4)]-alpha-D-Man-(1-&gt;3)-[beta-D-GlcNAc-(1-&gt;2)-alpha-D-Man-(1-&gt;6)]-beta-D-Man-(1-&gt;4)-beta-D-GlcNAc-(1-&gt;4)-beta-D-GlcNAc}-L-asparaginyl-[protein] + UDP-N-acetyl-alpha-D-glucosamine = N(4)-{beta-D-GlcNAc-(1-&gt;2)-[beta-D-GlcNAc-(1-&gt;4)]-alpha-D-Man-(1-&gt;3)-[beta-D-GlcNAc-(1-&gt;2)-[beta-D-GlcNAc-(1-&gt;6)]-alpha-D-Man-(1-&gt;6)]-beta-D-Man-(1-&gt;4)-beta-D-GlcNAc-(1-&gt;4)-beta-D-GlcNAc}-L-asparaginyl-[protein] + UDP + H(+)</text>
        <dbReference type="Rhea" id="RHEA:16921"/>
        <dbReference type="Rhea" id="RHEA-COMP:14374"/>
        <dbReference type="Rhea" id="RHEA-COMP:14377"/>
        <dbReference type="ChEBI" id="CHEBI:15378"/>
        <dbReference type="ChEBI" id="CHEBI:57705"/>
        <dbReference type="ChEBI" id="CHEBI:58223"/>
        <dbReference type="ChEBI" id="CHEBI:139507"/>
        <dbReference type="ChEBI" id="CHEBI:139510"/>
        <dbReference type="EC" id="2.4.1.155"/>
    </reaction>
</comment>
<dbReference type="Proteomes" id="UP000305948">
    <property type="component" value="Unassembled WGS sequence"/>
</dbReference>
<dbReference type="PANTHER" id="PTHR15075:SF2">
    <property type="entry name" value="ALPHA-1,6-MANNOSYLGLYCOPROTEIN 6-BETA-N-ACETYLGLUCOSAMINYLTRANSFERASE"/>
    <property type="match status" value="1"/>
</dbReference>
<comment type="similarity">
    <text evidence="3">Belongs to the glycosyltransferase 18 family.</text>
</comment>
<keyword evidence="10" id="KW-0333">Golgi apparatus</keyword>
<sequence>MARKSFPPPSDPMSSAEYALLPSSASAEKLLTRRPRGHHAKCALLALVVVSVFVGLSLLQPWSRPARPPAPLPSPEVLDVPHQTPYSNPILDKLFPIGEPDRTDVYEDANNAAMERLLACAASGDCHRNQTSVVLLASPHFAGSIEGKVSGEDIWAASVIAGLQEMNYTFIYSKNSVELAAQYRQFPDLVKAVIIECVAAQKCFHNAECIKSEHNPLGIPVWKLFSFHFWTGECHPLGGAWTLSPENFPETTTNSLDNFYLGYSVERTCTKLPVVPSSEREDRAYVFGKSITYFTDDSYAWPGVHFQNAVAGLMDSTNDTIADTGIKNLGRLDKERFYSEVAKSKVLVGTAKPVLSPSPYDALCLGVPFINPITRWDEKDPDDRNGWFAQHDGLIREKEPYVYHVRTGDGEGLLAALDRAFHNPIDRYIPKAMTMEALKARLATLIESDWRARAEDVLEQRVTSGQGEPFDI</sequence>
<dbReference type="GO" id="GO:0030144">
    <property type="term" value="F:alpha-1,6-mannosylglycoprotein 6-beta-N-acetylglucosaminyltransferase activity"/>
    <property type="evidence" value="ECO:0007669"/>
    <property type="project" value="UniProtKB-EC"/>
</dbReference>
<dbReference type="AlphaFoldDB" id="A0A5C3NIB0"/>
<keyword evidence="17" id="KW-1185">Reference proteome</keyword>
<name>A0A5C3NIB0_9AGAM</name>
<keyword evidence="11 14" id="KW-0472">Membrane</keyword>
<evidence type="ECO:0000313" key="16">
    <source>
        <dbReference type="EMBL" id="TFK55828.1"/>
    </source>
</evidence>
<dbReference type="EC" id="2.4.1.155" evidence="4"/>
<accession>A0A5C3NIB0</accession>
<evidence type="ECO:0000256" key="4">
    <source>
        <dbReference type="ARBA" id="ARBA00012671"/>
    </source>
</evidence>
<dbReference type="InterPro" id="IPR026116">
    <property type="entry name" value="GT18_cat"/>
</dbReference>
<evidence type="ECO:0000256" key="8">
    <source>
        <dbReference type="ARBA" id="ARBA00022968"/>
    </source>
</evidence>
<evidence type="ECO:0000313" key="17">
    <source>
        <dbReference type="Proteomes" id="UP000305948"/>
    </source>
</evidence>
<dbReference type="EMBL" id="ML213504">
    <property type="protein sequence ID" value="TFK55828.1"/>
    <property type="molecule type" value="Genomic_DNA"/>
</dbReference>
<proteinExistence type="inferred from homology"/>
<evidence type="ECO:0000256" key="7">
    <source>
        <dbReference type="ARBA" id="ARBA00022692"/>
    </source>
</evidence>
<keyword evidence="9 14" id="KW-1133">Transmembrane helix</keyword>
<dbReference type="PANTHER" id="PTHR15075">
    <property type="entry name" value="ALPHA-MANNOSIDE BETA-1,6-N-ACETYLGLUCOSAMINYLTRANSFERASE"/>
    <property type="match status" value="1"/>
</dbReference>
<keyword evidence="7 14" id="KW-0812">Transmembrane</keyword>
<dbReference type="InterPro" id="IPR052105">
    <property type="entry name" value="MGAT5_Glycosyltransferase"/>
</dbReference>
<keyword evidence="12" id="KW-0325">Glycoprotein</keyword>
<evidence type="ECO:0000256" key="2">
    <source>
        <dbReference type="ARBA" id="ARBA00004922"/>
    </source>
</evidence>
<dbReference type="STRING" id="5364.A0A5C3NIB0"/>
<evidence type="ECO:0000256" key="1">
    <source>
        <dbReference type="ARBA" id="ARBA00004323"/>
    </source>
</evidence>
<evidence type="ECO:0000256" key="9">
    <source>
        <dbReference type="ARBA" id="ARBA00022989"/>
    </source>
</evidence>
<dbReference type="GO" id="GO:0000139">
    <property type="term" value="C:Golgi membrane"/>
    <property type="evidence" value="ECO:0007669"/>
    <property type="project" value="UniProtKB-SubCell"/>
</dbReference>
<keyword evidence="5" id="KW-0328">Glycosyltransferase</keyword>
<dbReference type="Pfam" id="PF15024">
    <property type="entry name" value="Glyco_transf_18"/>
    <property type="match status" value="1"/>
</dbReference>
<protein>
    <recommendedName>
        <fullName evidence="4">alpha-1,6-mannosyl-glycoprotein 6-beta-N-acetylglucosaminyltransferase</fullName>
        <ecNumber evidence="4">2.4.1.155</ecNumber>
    </recommendedName>
</protein>
<evidence type="ECO:0000256" key="13">
    <source>
        <dbReference type="ARBA" id="ARBA00048243"/>
    </source>
</evidence>
<reference evidence="16 17" key="1">
    <citation type="journal article" date="2019" name="Nat. Ecol. Evol.">
        <title>Megaphylogeny resolves global patterns of mushroom evolution.</title>
        <authorList>
            <person name="Varga T."/>
            <person name="Krizsan K."/>
            <person name="Foldi C."/>
            <person name="Dima B."/>
            <person name="Sanchez-Garcia M."/>
            <person name="Sanchez-Ramirez S."/>
            <person name="Szollosi G.J."/>
            <person name="Szarkandi J.G."/>
            <person name="Papp V."/>
            <person name="Albert L."/>
            <person name="Andreopoulos W."/>
            <person name="Angelini C."/>
            <person name="Antonin V."/>
            <person name="Barry K.W."/>
            <person name="Bougher N.L."/>
            <person name="Buchanan P."/>
            <person name="Buyck B."/>
            <person name="Bense V."/>
            <person name="Catcheside P."/>
            <person name="Chovatia M."/>
            <person name="Cooper J."/>
            <person name="Damon W."/>
            <person name="Desjardin D."/>
            <person name="Finy P."/>
            <person name="Geml J."/>
            <person name="Haridas S."/>
            <person name="Hughes K."/>
            <person name="Justo A."/>
            <person name="Karasinski D."/>
            <person name="Kautmanova I."/>
            <person name="Kiss B."/>
            <person name="Kocsube S."/>
            <person name="Kotiranta H."/>
            <person name="LaButti K.M."/>
            <person name="Lechner B.E."/>
            <person name="Liimatainen K."/>
            <person name="Lipzen A."/>
            <person name="Lukacs Z."/>
            <person name="Mihaltcheva S."/>
            <person name="Morgado L.N."/>
            <person name="Niskanen T."/>
            <person name="Noordeloos M.E."/>
            <person name="Ohm R.A."/>
            <person name="Ortiz-Santana B."/>
            <person name="Ovrebo C."/>
            <person name="Racz N."/>
            <person name="Riley R."/>
            <person name="Savchenko A."/>
            <person name="Shiryaev A."/>
            <person name="Soop K."/>
            <person name="Spirin V."/>
            <person name="Szebenyi C."/>
            <person name="Tomsovsky M."/>
            <person name="Tulloss R.E."/>
            <person name="Uehling J."/>
            <person name="Grigoriev I.V."/>
            <person name="Vagvolgyi C."/>
            <person name="Papp T."/>
            <person name="Martin F.M."/>
            <person name="Miettinen O."/>
            <person name="Hibbett D.S."/>
            <person name="Nagy L.G."/>
        </authorList>
    </citation>
    <scope>NUCLEOTIDE SEQUENCE [LARGE SCALE GENOMIC DNA]</scope>
    <source>
        <strain evidence="16 17">OMC1185</strain>
    </source>
</reference>
<evidence type="ECO:0000256" key="11">
    <source>
        <dbReference type="ARBA" id="ARBA00023136"/>
    </source>
</evidence>
<keyword evidence="6" id="KW-0808">Transferase</keyword>
<evidence type="ECO:0000256" key="3">
    <source>
        <dbReference type="ARBA" id="ARBA00007477"/>
    </source>
</evidence>
<gene>
    <name evidence="16" type="ORF">OE88DRAFT_1731469</name>
</gene>